<evidence type="ECO:0000259" key="5">
    <source>
        <dbReference type="Pfam" id="PF21761"/>
    </source>
</evidence>
<dbReference type="InterPro" id="IPR013328">
    <property type="entry name" value="6PGD_dom2"/>
</dbReference>
<feature type="domain" description="6-phosphogluconate dehydrogenase NADP-binding" evidence="4">
    <location>
        <begin position="11"/>
        <end position="160"/>
    </location>
</feature>
<dbReference type="InterPro" id="IPR051265">
    <property type="entry name" value="HIBADH-related_NP60_sf"/>
</dbReference>
<accession>A0ABV5IDV0</accession>
<sequence length="312" mass="31632">MSPISASKSPVTVVGLGLMGHALAAAFLASGHPTTVWNRSAAKAGDLVAGGATLAGSIKSAVEASPLVVVCVSDYDAVRALLDPVASSLAGRTLVNLTTASSTQARETAGWAARIGSAYLDGAILALPQAIGTAQATVLYAGPKAAFEEHEATLRALGESGAMYLDEDHGLSALYDMSVLSIMWGVLNGFLQGAALLGTANVKASTFAALATTAINVTTDYVSAYAQQIDEGAYPAADATIAVHAGGMEHLVQESEELGVNAEVPKLFLELATRAAAGGRAGDSYAALIEQFRAPAGHTDDGLSEMQAEAAK</sequence>
<dbReference type="PANTHER" id="PTHR43580:SF2">
    <property type="entry name" value="CYTOKINE-LIKE NUCLEAR FACTOR N-PAC"/>
    <property type="match status" value="1"/>
</dbReference>
<dbReference type="RefSeq" id="WP_189652709.1">
    <property type="nucleotide sequence ID" value="NZ_BMRC01000030.1"/>
</dbReference>
<dbReference type="Pfam" id="PF03446">
    <property type="entry name" value="NAD_binding_2"/>
    <property type="match status" value="1"/>
</dbReference>
<dbReference type="SUPFAM" id="SSF51735">
    <property type="entry name" value="NAD(P)-binding Rossmann-fold domains"/>
    <property type="match status" value="1"/>
</dbReference>
<gene>
    <name evidence="6" type="ORF">ACFFV7_16090</name>
</gene>
<protein>
    <submittedName>
        <fullName evidence="6">NAD(P)-dependent oxidoreductase</fullName>
        <ecNumber evidence="6">1.1.-.-</ecNumber>
    </submittedName>
</protein>
<keyword evidence="2 6" id="KW-0560">Oxidoreductase</keyword>
<evidence type="ECO:0000256" key="3">
    <source>
        <dbReference type="SAM" id="SignalP"/>
    </source>
</evidence>
<dbReference type="PIRSF" id="PIRSF000103">
    <property type="entry name" value="HIBADH"/>
    <property type="match status" value="1"/>
</dbReference>
<keyword evidence="7" id="KW-1185">Reference proteome</keyword>
<comment type="caution">
    <text evidence="6">The sequence shown here is derived from an EMBL/GenBank/DDBJ whole genome shotgun (WGS) entry which is preliminary data.</text>
</comment>
<evidence type="ECO:0000259" key="4">
    <source>
        <dbReference type="Pfam" id="PF03446"/>
    </source>
</evidence>
<reference evidence="6 7" key="1">
    <citation type="submission" date="2024-09" db="EMBL/GenBank/DDBJ databases">
        <authorList>
            <person name="Sun Q."/>
            <person name="Mori K."/>
        </authorList>
    </citation>
    <scope>NUCLEOTIDE SEQUENCE [LARGE SCALE GENOMIC DNA]</scope>
    <source>
        <strain evidence="6 7">CCM 3426</strain>
    </source>
</reference>
<evidence type="ECO:0000256" key="2">
    <source>
        <dbReference type="ARBA" id="ARBA00023002"/>
    </source>
</evidence>
<dbReference type="PANTHER" id="PTHR43580">
    <property type="entry name" value="OXIDOREDUCTASE GLYR1-RELATED"/>
    <property type="match status" value="1"/>
</dbReference>
<name>A0ABV5IDV0_9ACTN</name>
<dbReference type="InterPro" id="IPR015815">
    <property type="entry name" value="HIBADH-related"/>
</dbReference>
<feature type="signal peptide" evidence="3">
    <location>
        <begin position="1"/>
        <end position="24"/>
    </location>
</feature>
<dbReference type="GO" id="GO:0016491">
    <property type="term" value="F:oxidoreductase activity"/>
    <property type="evidence" value="ECO:0007669"/>
    <property type="project" value="UniProtKB-KW"/>
</dbReference>
<evidence type="ECO:0000313" key="7">
    <source>
        <dbReference type="Proteomes" id="UP001589647"/>
    </source>
</evidence>
<dbReference type="InterPro" id="IPR036291">
    <property type="entry name" value="NAD(P)-bd_dom_sf"/>
</dbReference>
<organism evidence="6 7">
    <name type="scientific">Nonomuraea spiralis</name>
    <dbReference type="NCBI Taxonomy" id="46182"/>
    <lineage>
        <taxon>Bacteria</taxon>
        <taxon>Bacillati</taxon>
        <taxon>Actinomycetota</taxon>
        <taxon>Actinomycetes</taxon>
        <taxon>Streptosporangiales</taxon>
        <taxon>Streptosporangiaceae</taxon>
        <taxon>Nonomuraea</taxon>
    </lineage>
</organism>
<keyword evidence="3" id="KW-0732">Signal</keyword>
<dbReference type="InterPro" id="IPR048666">
    <property type="entry name" value="RedAm-like_C"/>
</dbReference>
<evidence type="ECO:0000313" key="6">
    <source>
        <dbReference type="EMBL" id="MFB9202718.1"/>
    </source>
</evidence>
<dbReference type="Gene3D" id="1.10.1040.10">
    <property type="entry name" value="N-(1-d-carboxylethyl)-l-norvaline Dehydrogenase, domain 2"/>
    <property type="match status" value="1"/>
</dbReference>
<dbReference type="EC" id="1.1.-.-" evidence="6"/>
<dbReference type="Pfam" id="PF21761">
    <property type="entry name" value="RedAm-like_C"/>
    <property type="match status" value="1"/>
</dbReference>
<comment type="similarity">
    <text evidence="1">Belongs to the HIBADH-related family.</text>
</comment>
<dbReference type="Proteomes" id="UP001589647">
    <property type="component" value="Unassembled WGS sequence"/>
</dbReference>
<evidence type="ECO:0000256" key="1">
    <source>
        <dbReference type="ARBA" id="ARBA00009080"/>
    </source>
</evidence>
<proteinExistence type="inferred from homology"/>
<dbReference type="InterPro" id="IPR006115">
    <property type="entry name" value="6PGDH_NADP-bd"/>
</dbReference>
<dbReference type="Gene3D" id="3.40.50.720">
    <property type="entry name" value="NAD(P)-binding Rossmann-like Domain"/>
    <property type="match status" value="1"/>
</dbReference>
<feature type="chain" id="PRO_5047066165" evidence="3">
    <location>
        <begin position="25"/>
        <end position="312"/>
    </location>
</feature>
<feature type="domain" description="NADPH-dependent reductive aminase-like C-terminal" evidence="5">
    <location>
        <begin position="168"/>
        <end position="293"/>
    </location>
</feature>
<dbReference type="EMBL" id="JBHMEI010000012">
    <property type="protein sequence ID" value="MFB9202718.1"/>
    <property type="molecule type" value="Genomic_DNA"/>
</dbReference>